<gene>
    <name evidence="7" type="ORF">HY30_07270</name>
</gene>
<dbReference type="Gene3D" id="3.30.9.10">
    <property type="entry name" value="D-Amino Acid Oxidase, subunit A, domain 2"/>
    <property type="match status" value="1"/>
</dbReference>
<evidence type="ECO:0000259" key="6">
    <source>
        <dbReference type="Pfam" id="PF01266"/>
    </source>
</evidence>
<dbReference type="AlphaFoldDB" id="A0A062UEA7"/>
<dbReference type="PANTHER" id="PTHR43104:SF4">
    <property type="entry name" value="L-2-HYDROXYGLUTARATE DEHYDROGENASE, MITOCHONDRIAL"/>
    <property type="match status" value="1"/>
</dbReference>
<evidence type="ECO:0000313" key="8">
    <source>
        <dbReference type="Proteomes" id="UP000027190"/>
    </source>
</evidence>
<dbReference type="InterPro" id="IPR036188">
    <property type="entry name" value="FAD/NAD-bd_sf"/>
</dbReference>
<protein>
    <recommendedName>
        <fullName evidence="6">FAD dependent oxidoreductase domain-containing protein</fullName>
    </recommendedName>
</protein>
<name>A0A062UEA7_9PROT</name>
<feature type="domain" description="FAD dependent oxidoreductase" evidence="6">
    <location>
        <begin position="5"/>
        <end position="369"/>
    </location>
</feature>
<comment type="similarity">
    <text evidence="5">Belongs to the L2HGDH family.</text>
</comment>
<keyword evidence="2" id="KW-0285">Flavoprotein</keyword>
<evidence type="ECO:0000256" key="1">
    <source>
        <dbReference type="ARBA" id="ARBA00001974"/>
    </source>
</evidence>
<comment type="cofactor">
    <cofactor evidence="1">
        <name>FAD</name>
        <dbReference type="ChEBI" id="CHEBI:57692"/>
    </cofactor>
</comment>
<keyword evidence="3" id="KW-0274">FAD</keyword>
<dbReference type="Gene3D" id="3.50.50.60">
    <property type="entry name" value="FAD/NAD(P)-binding domain"/>
    <property type="match status" value="1"/>
</dbReference>
<organism evidence="7 8">
    <name type="scientific">Hyphomonas chukchiensis</name>
    <dbReference type="NCBI Taxonomy" id="1280947"/>
    <lineage>
        <taxon>Bacteria</taxon>
        <taxon>Pseudomonadati</taxon>
        <taxon>Pseudomonadota</taxon>
        <taxon>Alphaproteobacteria</taxon>
        <taxon>Hyphomonadales</taxon>
        <taxon>Hyphomonadaceae</taxon>
        <taxon>Hyphomonas</taxon>
    </lineage>
</organism>
<dbReference type="SUPFAM" id="SSF51905">
    <property type="entry name" value="FAD/NAD(P)-binding domain"/>
    <property type="match status" value="1"/>
</dbReference>
<dbReference type="InterPro" id="IPR006076">
    <property type="entry name" value="FAD-dep_OxRdtase"/>
</dbReference>
<keyword evidence="8" id="KW-1185">Reference proteome</keyword>
<comment type="caution">
    <text evidence="7">The sequence shown here is derived from an EMBL/GenBank/DDBJ whole genome shotgun (WGS) entry which is preliminary data.</text>
</comment>
<proteinExistence type="inferred from homology"/>
<dbReference type="Proteomes" id="UP000027190">
    <property type="component" value="Unassembled WGS sequence"/>
</dbReference>
<dbReference type="GO" id="GO:0047545">
    <property type="term" value="F:(S)-2-hydroxyglutarate dehydrogenase activity"/>
    <property type="evidence" value="ECO:0007669"/>
    <property type="project" value="TreeGrafter"/>
</dbReference>
<dbReference type="PATRIC" id="fig|1280947.3.peg.2877"/>
<accession>A0A062UEA7</accession>
<evidence type="ECO:0000256" key="2">
    <source>
        <dbReference type="ARBA" id="ARBA00022630"/>
    </source>
</evidence>
<dbReference type="Pfam" id="PF01266">
    <property type="entry name" value="DAO"/>
    <property type="match status" value="1"/>
</dbReference>
<sequence length="376" mass="40395">MTQVDCIIIGAGAVGLACAVELARRGQETYVLEAARDIGTGTSSRNSEVIHAGLYYPTGSLRHRLCVSGRRKLYAYLASRGVAHKRTGKMIVATDTDQIVKLESLLQQGQSNDVEGLSMLDASKAIALEPQLTCAGALMSAETGLIDSHGYMTALRNELEDLGGAVVLDAPVLGIEILSDGQFELRIGGRDPHEITTRRLVNSAGLYAHRLASRMEGYDAALLPGFTLAKGNYFSCQTRPAFSHLIYPVPVNGGLGVHVTLDLAGRMRFGPDVEWLGHDDPDRIDYRVDAARADDFYEAVRRYWPGLPEGAIVPDYAGCRPKLTGPNEPAADFRIDGPALHGHEGLVHLFGIESPGLTSSLAIAEYVADCLNTPPA</sequence>
<dbReference type="eggNOG" id="COG0579">
    <property type="taxonomic scope" value="Bacteria"/>
</dbReference>
<dbReference type="EMBL" id="AWFG01000052">
    <property type="protein sequence ID" value="KCZ56048.1"/>
    <property type="molecule type" value="Genomic_DNA"/>
</dbReference>
<evidence type="ECO:0000313" key="7">
    <source>
        <dbReference type="EMBL" id="KCZ56048.1"/>
    </source>
</evidence>
<evidence type="ECO:0000256" key="4">
    <source>
        <dbReference type="ARBA" id="ARBA00023002"/>
    </source>
</evidence>
<reference evidence="7 8" key="1">
    <citation type="journal article" date="2014" name="Antonie Van Leeuwenhoek">
        <title>Hyphomonas beringensis sp. nov. and Hyphomonas chukchiensis sp. nov., isolated from surface seawater of the Bering Sea and Chukchi Sea.</title>
        <authorList>
            <person name="Li C."/>
            <person name="Lai Q."/>
            <person name="Li G."/>
            <person name="Dong C."/>
            <person name="Wang J."/>
            <person name="Liao Y."/>
            <person name="Shao Z."/>
        </authorList>
    </citation>
    <scope>NUCLEOTIDE SEQUENCE [LARGE SCALE GENOMIC DNA]</scope>
    <source>
        <strain evidence="7 8">BH-BN04-4</strain>
    </source>
</reference>
<keyword evidence="4" id="KW-0560">Oxidoreductase</keyword>
<evidence type="ECO:0000256" key="3">
    <source>
        <dbReference type="ARBA" id="ARBA00022827"/>
    </source>
</evidence>
<evidence type="ECO:0000256" key="5">
    <source>
        <dbReference type="ARBA" id="ARBA00037941"/>
    </source>
</evidence>
<dbReference type="STRING" id="1280947.HY30_07270"/>
<dbReference type="PANTHER" id="PTHR43104">
    <property type="entry name" value="L-2-HYDROXYGLUTARATE DEHYDROGENASE, MITOCHONDRIAL"/>
    <property type="match status" value="1"/>
</dbReference>